<dbReference type="OrthoDB" id="5776814at2759"/>
<protein>
    <submittedName>
        <fullName evidence="1">Uncharacterized protein</fullName>
    </submittedName>
</protein>
<sequence length="168" mass="19594">MDQDGERPDPPINTPITRRPECSKRRYSCIYGRKRECEMNVGEIGNQRKFKGMEAAGHQHNMFTAKRHDKRAELDRRSVDDDFSNCFLSPVQCDKDQYGDLVGLCITYATKPLHSLQFPEKRQPYEAGPVQRYENGLEVSTLARQAVYRTRWAIFQEPRAKDEIRPKN</sequence>
<dbReference type="Proteomes" id="UP000230423">
    <property type="component" value="Unassembled WGS sequence"/>
</dbReference>
<evidence type="ECO:0000313" key="1">
    <source>
        <dbReference type="EMBL" id="PIO76109.1"/>
    </source>
</evidence>
<gene>
    <name evidence="1" type="ORF">TELCIR_01817</name>
</gene>
<reference evidence="1 2" key="1">
    <citation type="submission" date="2015-09" db="EMBL/GenBank/DDBJ databases">
        <title>Draft genome of the parasitic nematode Teladorsagia circumcincta isolate WARC Sus (inbred).</title>
        <authorList>
            <person name="Mitreva M."/>
        </authorList>
    </citation>
    <scope>NUCLEOTIDE SEQUENCE [LARGE SCALE GENOMIC DNA]</scope>
    <source>
        <strain evidence="1 2">S</strain>
    </source>
</reference>
<keyword evidence="2" id="KW-1185">Reference proteome</keyword>
<proteinExistence type="predicted"/>
<accession>A0A2G9V0S9</accession>
<evidence type="ECO:0000313" key="2">
    <source>
        <dbReference type="Proteomes" id="UP000230423"/>
    </source>
</evidence>
<dbReference type="EMBL" id="KZ345079">
    <property type="protein sequence ID" value="PIO76109.1"/>
    <property type="molecule type" value="Genomic_DNA"/>
</dbReference>
<organism evidence="1 2">
    <name type="scientific">Teladorsagia circumcincta</name>
    <name type="common">Brown stomach worm</name>
    <name type="synonym">Ostertagia circumcincta</name>
    <dbReference type="NCBI Taxonomy" id="45464"/>
    <lineage>
        <taxon>Eukaryota</taxon>
        <taxon>Metazoa</taxon>
        <taxon>Ecdysozoa</taxon>
        <taxon>Nematoda</taxon>
        <taxon>Chromadorea</taxon>
        <taxon>Rhabditida</taxon>
        <taxon>Rhabditina</taxon>
        <taxon>Rhabditomorpha</taxon>
        <taxon>Strongyloidea</taxon>
        <taxon>Trichostrongylidae</taxon>
        <taxon>Teladorsagia</taxon>
    </lineage>
</organism>
<dbReference type="AlphaFoldDB" id="A0A2G9V0S9"/>
<name>A0A2G9V0S9_TELCI</name>